<dbReference type="Gene3D" id="3.30.70.250">
    <property type="entry name" value="Malonyl-CoA ACP transacylase, ACP-binding"/>
    <property type="match status" value="1"/>
</dbReference>
<dbReference type="PANTHER" id="PTHR43775:SF37">
    <property type="entry name" value="SI:DKEY-61P9.11"/>
    <property type="match status" value="1"/>
</dbReference>
<evidence type="ECO:0000313" key="5">
    <source>
        <dbReference type="Proteomes" id="UP001156690"/>
    </source>
</evidence>
<organism evidence="4 5">
    <name type="scientific">Vibrio penaeicida</name>
    <dbReference type="NCBI Taxonomy" id="104609"/>
    <lineage>
        <taxon>Bacteria</taxon>
        <taxon>Pseudomonadati</taxon>
        <taxon>Pseudomonadota</taxon>
        <taxon>Gammaproteobacteria</taxon>
        <taxon>Vibrionales</taxon>
        <taxon>Vibrionaceae</taxon>
        <taxon>Vibrio</taxon>
    </lineage>
</organism>
<proteinExistence type="predicted"/>
<name>A0AAV5NYL3_9VIBR</name>
<dbReference type="GO" id="GO:0004312">
    <property type="term" value="F:fatty acid synthase activity"/>
    <property type="evidence" value="ECO:0007669"/>
    <property type="project" value="TreeGrafter"/>
</dbReference>
<feature type="domain" description="Malonyl-CoA:ACP transacylase (MAT)" evidence="3">
    <location>
        <begin position="93"/>
        <end position="383"/>
    </location>
</feature>
<dbReference type="AlphaFoldDB" id="A0AAV5NYL3"/>
<accession>A0AAV5NYL3</accession>
<comment type="caution">
    <text evidence="4">The sequence shown here is derived from an EMBL/GenBank/DDBJ whole genome shotgun (WGS) entry which is preliminary data.</text>
</comment>
<evidence type="ECO:0000256" key="1">
    <source>
        <dbReference type="ARBA" id="ARBA00022450"/>
    </source>
</evidence>
<dbReference type="EMBL" id="BSNX01000073">
    <property type="protein sequence ID" value="GLQ75398.1"/>
    <property type="molecule type" value="Genomic_DNA"/>
</dbReference>
<dbReference type="InterPro" id="IPR016035">
    <property type="entry name" value="Acyl_Trfase/lysoPLipase"/>
</dbReference>
<dbReference type="GO" id="GO:0006633">
    <property type="term" value="P:fatty acid biosynthetic process"/>
    <property type="evidence" value="ECO:0007669"/>
    <property type="project" value="TreeGrafter"/>
</dbReference>
<sequence>MFHPEKRQDFMLDNQEAKTLFMQSGGSKTDRSIIDGSMIDSPITGLGNTKTPSYGPNHFNHIQESMGGSSAYSRSKPAVVFMFSGLEEQPHRCARSLYENFEFFHERVEECLWHLTKTDVHLADETEFFFSECQVHSKQPVSQVQLFVFEYALASTLIHWGVKPDALIGDSLGEYVAGCISGLLNIEDVLAMVCSRQRLMDDAQAGAMFAVPKGKAEVVKWLDDWNNTHPSSDQKISLSYVSTPHRCVVSGGAEPLSHWLEQYVENAEGGEYVSQRYALHSNLMTDVSKTLGTYIEGVPSYPIHTPFVSTITGRWVQQRDVEHSQYWASQIQQTVQFAKGLQCVSEDLGNCILVEIGLGESMSKLVEQQRINSLCAFPLLPDILSEDLVLPANFPCDCILTSVKTLGQYGVNIRWDRILSKTESDCWLS</sequence>
<dbReference type="InterPro" id="IPR001227">
    <property type="entry name" value="Ac_transferase_dom_sf"/>
</dbReference>
<reference evidence="5" key="1">
    <citation type="journal article" date="2019" name="Int. J. Syst. Evol. Microbiol.">
        <title>The Global Catalogue of Microorganisms (GCM) 10K type strain sequencing project: providing services to taxonomists for standard genome sequencing and annotation.</title>
        <authorList>
            <consortium name="The Broad Institute Genomics Platform"/>
            <consortium name="The Broad Institute Genome Sequencing Center for Infectious Disease"/>
            <person name="Wu L."/>
            <person name="Ma J."/>
        </authorList>
    </citation>
    <scope>NUCLEOTIDE SEQUENCE [LARGE SCALE GENOMIC DNA]</scope>
    <source>
        <strain evidence="5">NBRC 15640</strain>
    </source>
</reference>
<dbReference type="RefSeq" id="WP_126610292.1">
    <property type="nucleotide sequence ID" value="NZ_AP025144.1"/>
</dbReference>
<protein>
    <recommendedName>
        <fullName evidence="3">Malonyl-CoA:ACP transacylase (MAT) domain-containing protein</fullName>
    </recommendedName>
</protein>
<dbReference type="SUPFAM" id="SSF52151">
    <property type="entry name" value="FabD/lysophospholipase-like"/>
    <property type="match status" value="1"/>
</dbReference>
<dbReference type="InterPro" id="IPR014043">
    <property type="entry name" value="Acyl_transferase_dom"/>
</dbReference>
<gene>
    <name evidence="4" type="ORF">GCM10007932_47600</name>
</gene>
<dbReference type="Gene3D" id="3.40.366.10">
    <property type="entry name" value="Malonyl-Coenzyme A Acyl Carrier Protein, domain 2"/>
    <property type="match status" value="1"/>
</dbReference>
<dbReference type="Pfam" id="PF00698">
    <property type="entry name" value="Acyl_transf_1"/>
    <property type="match status" value="1"/>
</dbReference>
<dbReference type="InterPro" id="IPR050091">
    <property type="entry name" value="PKS_NRPS_Biosynth_Enz"/>
</dbReference>
<dbReference type="Gene3D" id="3.30.70.3290">
    <property type="match status" value="1"/>
</dbReference>
<keyword evidence="5" id="KW-1185">Reference proteome</keyword>
<dbReference type="Proteomes" id="UP001156690">
    <property type="component" value="Unassembled WGS sequence"/>
</dbReference>
<dbReference type="PANTHER" id="PTHR43775">
    <property type="entry name" value="FATTY ACID SYNTHASE"/>
    <property type="match status" value="1"/>
</dbReference>
<evidence type="ECO:0000259" key="3">
    <source>
        <dbReference type="SMART" id="SM00827"/>
    </source>
</evidence>
<dbReference type="SMART" id="SM00827">
    <property type="entry name" value="PKS_AT"/>
    <property type="match status" value="1"/>
</dbReference>
<evidence type="ECO:0000313" key="4">
    <source>
        <dbReference type="EMBL" id="GLQ75398.1"/>
    </source>
</evidence>
<keyword evidence="1" id="KW-0596">Phosphopantetheine</keyword>
<evidence type="ECO:0000256" key="2">
    <source>
        <dbReference type="ARBA" id="ARBA00022553"/>
    </source>
</evidence>
<keyword evidence="2" id="KW-0597">Phosphoprotein</keyword>